<keyword evidence="4" id="KW-1185">Reference proteome</keyword>
<sequence>MPRKAPTPAAPAAPAAPVVSSSAAEWGRVSEDGTVEVREGDTWRVVGQYPDGTPEEALAYFVRKYDDIAFKVHALEQRHQAGGASASDLVKQAGHLIDEATDAAAVGDLAGLRDRLNALTASLSEATEQEAQQAKALVEQAIAERTALVERAEAIAARDLSKVQWKQVTAELNELFESWQAQQQNGPRLSKSVSQQLWKRFRDARSVVDKHRRAFYSELDETHKAARDAKSRLVERAEALAPRGVDGIPAYRALLDEWKTAGRAGRKADDALWARFKAAGDALYAARAEQAAAEEADSAPKIEARQALLEQAKAVADEPNIKRARALLTRIQREWDEVGRIFPRDKERALDDKLRVIEQALKAREDVDWKKNNPETKARANDMSSQLHEAIEKLEAELAAAEKSGDTKAAKAAADALEARRAWLNALGG</sequence>
<dbReference type="InterPro" id="IPR007139">
    <property type="entry name" value="DUF349"/>
</dbReference>
<dbReference type="Pfam" id="PF03993">
    <property type="entry name" value="DUF349"/>
    <property type="match status" value="3"/>
</dbReference>
<protein>
    <submittedName>
        <fullName evidence="3">DUF349 domain-containing protein</fullName>
    </submittedName>
</protein>
<evidence type="ECO:0000256" key="2">
    <source>
        <dbReference type="SAM" id="MobiDB-lite"/>
    </source>
</evidence>
<feature type="coiled-coil region" evidence="1">
    <location>
        <begin position="377"/>
        <end position="411"/>
    </location>
</feature>
<proteinExistence type="predicted"/>
<name>A0ABS5IR55_9MICO</name>
<organism evidence="3 4">
    <name type="scientific">Microbacterium paraoxydans</name>
    <dbReference type="NCBI Taxonomy" id="199592"/>
    <lineage>
        <taxon>Bacteria</taxon>
        <taxon>Bacillati</taxon>
        <taxon>Actinomycetota</taxon>
        <taxon>Actinomycetes</taxon>
        <taxon>Micrococcales</taxon>
        <taxon>Microbacteriaceae</taxon>
        <taxon>Microbacterium</taxon>
    </lineage>
</organism>
<keyword evidence="1" id="KW-0175">Coiled coil</keyword>
<feature type="coiled-coil region" evidence="1">
    <location>
        <begin position="109"/>
        <end position="151"/>
    </location>
</feature>
<comment type="caution">
    <text evidence="3">The sequence shown here is derived from an EMBL/GenBank/DDBJ whole genome shotgun (WGS) entry which is preliminary data.</text>
</comment>
<evidence type="ECO:0000313" key="4">
    <source>
        <dbReference type="Proteomes" id="UP000678243"/>
    </source>
</evidence>
<evidence type="ECO:0000256" key="1">
    <source>
        <dbReference type="SAM" id="Coils"/>
    </source>
</evidence>
<reference evidence="3 4" key="1">
    <citation type="submission" date="2021-04" db="EMBL/GenBank/DDBJ databases">
        <title>Whole genome analysis of root endophytic bacterium Microbacterium paraoxydans ku-mp colonizing RP-bio226 rice variety.</title>
        <authorList>
            <person name="Ulaganathan K."/>
            <person name="Latha B."/>
        </authorList>
    </citation>
    <scope>NUCLEOTIDE SEQUENCE [LARGE SCALE GENOMIC DNA]</scope>
    <source>
        <strain evidence="4">ku-mp</strain>
    </source>
</reference>
<accession>A0ABS5IR55</accession>
<feature type="region of interest" description="Disordered" evidence="2">
    <location>
        <begin position="1"/>
        <end position="34"/>
    </location>
</feature>
<feature type="compositionally biased region" description="Low complexity" evidence="2">
    <location>
        <begin position="1"/>
        <end position="24"/>
    </location>
</feature>
<gene>
    <name evidence="3" type="ORF">KE274_12150</name>
</gene>
<evidence type="ECO:0000313" key="3">
    <source>
        <dbReference type="EMBL" id="MBS0024857.1"/>
    </source>
</evidence>
<dbReference type="EMBL" id="JAGTUK010000003">
    <property type="protein sequence ID" value="MBS0024857.1"/>
    <property type="molecule type" value="Genomic_DNA"/>
</dbReference>
<dbReference type="Proteomes" id="UP000678243">
    <property type="component" value="Unassembled WGS sequence"/>
</dbReference>